<keyword evidence="8" id="KW-1185">Reference proteome</keyword>
<accession>A0AAE4BRJ1</accession>
<gene>
    <name evidence="7" type="ORF">HNQ88_001758</name>
</gene>
<dbReference type="Proteomes" id="UP001185092">
    <property type="component" value="Unassembled WGS sequence"/>
</dbReference>
<dbReference type="RefSeq" id="WP_309938227.1">
    <property type="nucleotide sequence ID" value="NZ_AP025305.1"/>
</dbReference>
<evidence type="ECO:0000256" key="5">
    <source>
        <dbReference type="SAM" id="Phobius"/>
    </source>
</evidence>
<keyword evidence="4 5" id="KW-0472">Membrane</keyword>
<organism evidence="7 8">
    <name type="scientific">Aureibacter tunicatorum</name>
    <dbReference type="NCBI Taxonomy" id="866807"/>
    <lineage>
        <taxon>Bacteria</taxon>
        <taxon>Pseudomonadati</taxon>
        <taxon>Bacteroidota</taxon>
        <taxon>Cytophagia</taxon>
        <taxon>Cytophagales</taxon>
        <taxon>Persicobacteraceae</taxon>
        <taxon>Aureibacter</taxon>
    </lineage>
</organism>
<sequence length="138" mass="15621">MGKKFTFDKAEKKAKGVINNPKKLNNLIQSALAKLANKKDREKFINEAKTMLMMLKAYAKGDYRQVPWRSITLITAALIYFVAPLDAIPDFVPVVGFMDDATILLAVYKSLHVDIANFKNWITKDSVEDLDIEEDHSS</sequence>
<comment type="subcellular location">
    <subcellularLocation>
        <location evidence="1">Endomembrane system</location>
        <topology evidence="1">Multi-pass membrane protein</topology>
    </subcellularLocation>
</comment>
<keyword evidence="2 5" id="KW-0812">Transmembrane</keyword>
<dbReference type="Pfam" id="PF06803">
    <property type="entry name" value="DUF1232"/>
    <property type="match status" value="1"/>
</dbReference>
<evidence type="ECO:0000256" key="2">
    <source>
        <dbReference type="ARBA" id="ARBA00022692"/>
    </source>
</evidence>
<dbReference type="AlphaFoldDB" id="A0AAE4BRJ1"/>
<reference evidence="7" key="1">
    <citation type="submission" date="2023-07" db="EMBL/GenBank/DDBJ databases">
        <title>Genomic Encyclopedia of Type Strains, Phase IV (KMG-IV): sequencing the most valuable type-strain genomes for metagenomic binning, comparative biology and taxonomic classification.</title>
        <authorList>
            <person name="Goeker M."/>
        </authorList>
    </citation>
    <scope>NUCLEOTIDE SEQUENCE</scope>
    <source>
        <strain evidence="7">DSM 26174</strain>
    </source>
</reference>
<proteinExistence type="predicted"/>
<dbReference type="EMBL" id="JAVDQD010000002">
    <property type="protein sequence ID" value="MDR6238721.1"/>
    <property type="molecule type" value="Genomic_DNA"/>
</dbReference>
<evidence type="ECO:0000313" key="8">
    <source>
        <dbReference type="Proteomes" id="UP001185092"/>
    </source>
</evidence>
<name>A0AAE4BRJ1_9BACT</name>
<feature type="transmembrane region" description="Helical" evidence="5">
    <location>
        <begin position="66"/>
        <end position="85"/>
    </location>
</feature>
<protein>
    <submittedName>
        <fullName evidence="7">Uncharacterized membrane protein YkvA (DUF1232 family)</fullName>
    </submittedName>
</protein>
<evidence type="ECO:0000259" key="6">
    <source>
        <dbReference type="Pfam" id="PF06803"/>
    </source>
</evidence>
<evidence type="ECO:0000256" key="3">
    <source>
        <dbReference type="ARBA" id="ARBA00022989"/>
    </source>
</evidence>
<evidence type="ECO:0000256" key="4">
    <source>
        <dbReference type="ARBA" id="ARBA00023136"/>
    </source>
</evidence>
<evidence type="ECO:0000313" key="7">
    <source>
        <dbReference type="EMBL" id="MDR6238721.1"/>
    </source>
</evidence>
<comment type="caution">
    <text evidence="7">The sequence shown here is derived from an EMBL/GenBank/DDBJ whole genome shotgun (WGS) entry which is preliminary data.</text>
</comment>
<keyword evidence="3 5" id="KW-1133">Transmembrane helix</keyword>
<feature type="domain" description="DUF1232" evidence="6">
    <location>
        <begin position="71"/>
        <end position="105"/>
    </location>
</feature>
<evidence type="ECO:0000256" key="1">
    <source>
        <dbReference type="ARBA" id="ARBA00004127"/>
    </source>
</evidence>
<dbReference type="InterPro" id="IPR010652">
    <property type="entry name" value="DUF1232"/>
</dbReference>
<dbReference type="GO" id="GO:0012505">
    <property type="term" value="C:endomembrane system"/>
    <property type="evidence" value="ECO:0007669"/>
    <property type="project" value="UniProtKB-SubCell"/>
</dbReference>